<feature type="domain" description="ABC-three component systems C-terminal" evidence="1">
    <location>
        <begin position="171"/>
        <end position="310"/>
    </location>
</feature>
<gene>
    <name evidence="2" type="ORF">HQM25_00460</name>
</gene>
<protein>
    <recommendedName>
        <fullName evidence="1">ABC-three component systems C-terminal domain-containing protein</fullName>
    </recommendedName>
</protein>
<dbReference type="Proteomes" id="UP000502498">
    <property type="component" value="Chromosome"/>
</dbReference>
<evidence type="ECO:0000259" key="1">
    <source>
        <dbReference type="Pfam" id="PF20279"/>
    </source>
</evidence>
<evidence type="ECO:0000313" key="3">
    <source>
        <dbReference type="Proteomes" id="UP000502498"/>
    </source>
</evidence>
<proteinExistence type="predicted"/>
<dbReference type="EMBL" id="CP054038">
    <property type="protein sequence ID" value="QKJ18037.1"/>
    <property type="molecule type" value="Genomic_DNA"/>
</dbReference>
<dbReference type="AlphaFoldDB" id="A0A7D4QAY8"/>
<dbReference type="RefSeq" id="WP_172988417.1">
    <property type="nucleotide sequence ID" value="NZ_CP054038.1"/>
</dbReference>
<name>A0A7D4QAY8_9MICO</name>
<dbReference type="Pfam" id="PF20279">
    <property type="entry name" value="CTD12"/>
    <property type="match status" value="1"/>
</dbReference>
<reference evidence="2 3" key="1">
    <citation type="submission" date="2020-05" db="EMBL/GenBank/DDBJ databases">
        <title>Strain PA2F3 complete genome.</title>
        <authorList>
            <person name="Kim Y.-S."/>
            <person name="Kim S.-J."/>
            <person name="Jung H.-k."/>
            <person name="Kim S.-E."/>
            <person name="Kim K.-H."/>
        </authorList>
    </citation>
    <scope>NUCLEOTIDE SEQUENCE [LARGE SCALE GENOMIC DNA]</scope>
    <source>
        <strain evidence="2 3">PA2F3</strain>
    </source>
</reference>
<evidence type="ECO:0000313" key="2">
    <source>
        <dbReference type="EMBL" id="QKJ18037.1"/>
    </source>
</evidence>
<sequence length="317" mass="34769">MSYPFEDLHEDQFERLVVECARYLFGAGVQEFAKGPDGGRDARFHGVAERFPSTAGPWGGITVIQAKHTNALNAHFAEGAFSGAKKSSVLSEEISRIKALVDANECDNYLLVSNRRLGGRTAPLITRRISSDAGLAMDRVSLMGVERLSSLLRERADLIKLAGITFPGGSLLVSSYEIAEIILAVGAGLADDEVAEELAVTSRVSYAEKNRSNRVGVDFAKELSDRYLSYTPAIDAFLADPMNADVKDLYDAAVEDFQLKILAAYDEHKSFERIFNLLVDALARRDGVLASNKKSLRALLFYMYWHCDIGRVAHAGP</sequence>
<organism evidence="2 3">
    <name type="scientific">Microbacterium hominis</name>
    <dbReference type="NCBI Taxonomy" id="162426"/>
    <lineage>
        <taxon>Bacteria</taxon>
        <taxon>Bacillati</taxon>
        <taxon>Actinomycetota</taxon>
        <taxon>Actinomycetes</taxon>
        <taxon>Micrococcales</taxon>
        <taxon>Microbacteriaceae</taxon>
        <taxon>Microbacterium</taxon>
    </lineage>
</organism>
<accession>A0A7D4QAY8</accession>
<dbReference type="InterPro" id="IPR046917">
    <property type="entry name" value="ABC-3C_CTD12"/>
</dbReference>